<evidence type="ECO:0000313" key="3">
    <source>
        <dbReference type="EMBL" id="RKQ96822.1"/>
    </source>
</evidence>
<proteinExistence type="predicted"/>
<dbReference type="PANTHER" id="PTHR37299">
    <property type="entry name" value="TRANSCRIPTIONAL REGULATOR-RELATED"/>
    <property type="match status" value="1"/>
</dbReference>
<feature type="domain" description="HTH LytTR-type" evidence="2">
    <location>
        <begin position="183"/>
        <end position="286"/>
    </location>
</feature>
<dbReference type="PANTHER" id="PTHR37299:SF1">
    <property type="entry name" value="STAGE 0 SPORULATION PROTEIN A HOMOLOG"/>
    <property type="match status" value="1"/>
</dbReference>
<dbReference type="EMBL" id="RBIM01000004">
    <property type="protein sequence ID" value="RKQ96822.1"/>
    <property type="molecule type" value="Genomic_DNA"/>
</dbReference>
<keyword evidence="1" id="KW-1133">Transmembrane helix</keyword>
<reference evidence="3 4" key="1">
    <citation type="submission" date="2018-10" db="EMBL/GenBank/DDBJ databases">
        <title>Genomic Encyclopedia of Type Strains, Phase IV (KMG-IV): sequencing the most valuable type-strain genomes for metagenomic binning, comparative biology and taxonomic classification.</title>
        <authorList>
            <person name="Goeker M."/>
        </authorList>
    </citation>
    <scope>NUCLEOTIDE SEQUENCE [LARGE SCALE GENOMIC DNA]</scope>
    <source>
        <strain evidence="3 4">DSM 4734</strain>
    </source>
</reference>
<keyword evidence="1" id="KW-0472">Membrane</keyword>
<feature type="transmembrane region" description="Helical" evidence="1">
    <location>
        <begin position="93"/>
        <end position="115"/>
    </location>
</feature>
<comment type="caution">
    <text evidence="3">The sequence shown here is derived from an EMBL/GenBank/DDBJ whole genome shotgun (WGS) entry which is preliminary data.</text>
</comment>
<evidence type="ECO:0000259" key="2">
    <source>
        <dbReference type="PROSITE" id="PS50930"/>
    </source>
</evidence>
<evidence type="ECO:0000313" key="4">
    <source>
        <dbReference type="Proteomes" id="UP000273675"/>
    </source>
</evidence>
<dbReference type="Gene3D" id="2.40.50.1020">
    <property type="entry name" value="LytTr DNA-binding domain"/>
    <property type="match status" value="1"/>
</dbReference>
<organism evidence="3 4">
    <name type="scientific">Maricaulis maris</name>
    <dbReference type="NCBI Taxonomy" id="74318"/>
    <lineage>
        <taxon>Bacteria</taxon>
        <taxon>Pseudomonadati</taxon>
        <taxon>Pseudomonadota</taxon>
        <taxon>Alphaproteobacteria</taxon>
        <taxon>Maricaulales</taxon>
        <taxon>Maricaulaceae</taxon>
        <taxon>Maricaulis</taxon>
    </lineage>
</organism>
<name>A0A495D4K8_9PROT</name>
<dbReference type="InterPro" id="IPR007492">
    <property type="entry name" value="LytTR_DNA-bd_dom"/>
</dbReference>
<accession>A0A495D4K8</accession>
<dbReference type="InterPro" id="IPR012379">
    <property type="entry name" value="LytTR_MHYE"/>
</dbReference>
<sequence>MTDTLTSDHSRARDAERRALWLACQFAWLSLIAFWVIASMSIDTEFARDGRDAPPFFAWVTEGSSIIMTAILVPAIMWLGLRAPLEPGRWLTSLPWHLLGFLAYTGLHVLGMVLIREGVWAFAYGSDYEFFHDAPWREIVYEARKDIGTYAGYQIIIAVSLALQMRRLEVEVARAEARRSHRLTLKCGGRTLRIAADEFRAAQAAGNYVEVRLAGGEHLARSTLTELEKQLAEAGIDAVRVHRSWLVNRDAIREIAPTGEGDVAITLDTGTQIPGSRRYRDRLEAA</sequence>
<keyword evidence="1" id="KW-0812">Transmembrane</keyword>
<dbReference type="PIRSF" id="PIRSF031767">
    <property type="entry name" value="MHYE_LytTR"/>
    <property type="match status" value="1"/>
</dbReference>
<dbReference type="SMART" id="SM00850">
    <property type="entry name" value="LytTR"/>
    <property type="match status" value="1"/>
</dbReference>
<dbReference type="PROSITE" id="PS50930">
    <property type="entry name" value="HTH_LYTTR"/>
    <property type="match status" value="1"/>
</dbReference>
<dbReference type="Proteomes" id="UP000273675">
    <property type="component" value="Unassembled WGS sequence"/>
</dbReference>
<dbReference type="GO" id="GO:0000156">
    <property type="term" value="F:phosphorelay response regulator activity"/>
    <property type="evidence" value="ECO:0007669"/>
    <property type="project" value="InterPro"/>
</dbReference>
<dbReference type="InterPro" id="IPR046947">
    <property type="entry name" value="LytR-like"/>
</dbReference>
<protein>
    <submittedName>
        <fullName evidence="3">LytTR family transcriptional regulator</fullName>
    </submittedName>
</protein>
<dbReference type="Pfam" id="PF04397">
    <property type="entry name" value="LytTR"/>
    <property type="match status" value="1"/>
</dbReference>
<dbReference type="AlphaFoldDB" id="A0A495D4K8"/>
<feature type="transmembrane region" description="Helical" evidence="1">
    <location>
        <begin position="57"/>
        <end position="81"/>
    </location>
</feature>
<evidence type="ECO:0000256" key="1">
    <source>
        <dbReference type="SAM" id="Phobius"/>
    </source>
</evidence>
<dbReference type="GO" id="GO:0003677">
    <property type="term" value="F:DNA binding"/>
    <property type="evidence" value="ECO:0007669"/>
    <property type="project" value="InterPro"/>
</dbReference>
<feature type="transmembrane region" description="Helical" evidence="1">
    <location>
        <begin position="19"/>
        <end position="37"/>
    </location>
</feature>
<gene>
    <name evidence="3" type="ORF">C7435_2157</name>
</gene>